<evidence type="ECO:0000313" key="6">
    <source>
        <dbReference type="Proteomes" id="UP000253273"/>
    </source>
</evidence>
<feature type="domain" description="Fe-containing alcohol dehydrogenase-like C-terminal" evidence="4">
    <location>
        <begin position="194"/>
        <end position="392"/>
    </location>
</feature>
<protein>
    <submittedName>
        <fullName evidence="5">Iron-containing alcohol dehydrogenase</fullName>
    </submittedName>
</protein>
<dbReference type="Pfam" id="PF25137">
    <property type="entry name" value="ADH_Fe_C"/>
    <property type="match status" value="1"/>
</dbReference>
<dbReference type="RefSeq" id="WP_114584306.1">
    <property type="nucleotide sequence ID" value="NZ_CP031150.1"/>
</dbReference>
<proteinExistence type="inferred from homology"/>
<evidence type="ECO:0000259" key="4">
    <source>
        <dbReference type="Pfam" id="PF25137"/>
    </source>
</evidence>
<dbReference type="Gene3D" id="1.20.1090.10">
    <property type="entry name" value="Dehydroquinate synthase-like - alpha domain"/>
    <property type="match status" value="1"/>
</dbReference>
<dbReference type="OrthoDB" id="57329at2157"/>
<comment type="similarity">
    <text evidence="1">Belongs to the iron-containing alcohol dehydrogenase family.</text>
</comment>
<evidence type="ECO:0000313" key="5">
    <source>
        <dbReference type="EMBL" id="AXG05152.1"/>
    </source>
</evidence>
<gene>
    <name evidence="5" type="ORF">DU500_01205</name>
</gene>
<dbReference type="Proteomes" id="UP000253273">
    <property type="component" value="Chromosome"/>
</dbReference>
<name>A0A345DYY0_9EURY</name>
<dbReference type="PANTHER" id="PTHR11496">
    <property type="entry name" value="ALCOHOL DEHYDROGENASE"/>
    <property type="match status" value="1"/>
</dbReference>
<dbReference type="SUPFAM" id="SSF56796">
    <property type="entry name" value="Dehydroquinate synthase-like"/>
    <property type="match status" value="1"/>
</dbReference>
<feature type="domain" description="Alcohol dehydrogenase iron-type/glycerol dehydrogenase GldA" evidence="3">
    <location>
        <begin position="15"/>
        <end position="182"/>
    </location>
</feature>
<dbReference type="InterPro" id="IPR039697">
    <property type="entry name" value="Alcohol_dehydrogenase_Fe"/>
</dbReference>
<organism evidence="5 6">
    <name type="scientific">Haloplanus rubicundus</name>
    <dbReference type="NCBI Taxonomy" id="1547898"/>
    <lineage>
        <taxon>Archaea</taxon>
        <taxon>Methanobacteriati</taxon>
        <taxon>Methanobacteriota</taxon>
        <taxon>Stenosarchaea group</taxon>
        <taxon>Halobacteria</taxon>
        <taxon>Halobacteriales</taxon>
        <taxon>Haloferacaceae</taxon>
        <taxon>Haloplanus</taxon>
    </lineage>
</organism>
<dbReference type="FunFam" id="3.40.50.1970:FF:000003">
    <property type="entry name" value="Alcohol dehydrogenase, iron-containing"/>
    <property type="match status" value="1"/>
</dbReference>
<dbReference type="FunFam" id="1.20.1090.10:FF:000001">
    <property type="entry name" value="Aldehyde-alcohol dehydrogenase"/>
    <property type="match status" value="1"/>
</dbReference>
<evidence type="ECO:0000256" key="2">
    <source>
        <dbReference type="ARBA" id="ARBA00023002"/>
    </source>
</evidence>
<keyword evidence="2" id="KW-0560">Oxidoreductase</keyword>
<keyword evidence="6" id="KW-1185">Reference proteome</keyword>
<dbReference type="InterPro" id="IPR056798">
    <property type="entry name" value="ADH_Fe_C"/>
</dbReference>
<evidence type="ECO:0000259" key="3">
    <source>
        <dbReference type="Pfam" id="PF00465"/>
    </source>
</evidence>
<dbReference type="GO" id="GO:0004022">
    <property type="term" value="F:alcohol dehydrogenase (NAD+) activity"/>
    <property type="evidence" value="ECO:0007669"/>
    <property type="project" value="TreeGrafter"/>
</dbReference>
<reference evidence="5 6" key="1">
    <citation type="submission" date="2018-07" db="EMBL/GenBank/DDBJ databases">
        <title>Genome sequences of Haloplanus sp. CBA1113.</title>
        <authorList>
            <person name="Kim Y.B."/>
            <person name="Roh S.W."/>
        </authorList>
    </citation>
    <scope>NUCLEOTIDE SEQUENCE [LARGE SCALE GENOMIC DNA]</scope>
    <source>
        <strain evidence="5 6">CBA1113</strain>
    </source>
</reference>
<accession>A0A345DYY0</accession>
<dbReference type="Gene3D" id="3.40.50.1970">
    <property type="match status" value="1"/>
</dbReference>
<dbReference type="AlphaFoldDB" id="A0A345DYY0"/>
<sequence>MSLGSLTESHSIRSPDHVEYGAGAVDALEAFAAERGIESALVVTDDFLADSGVIDAPVARLDAAGVDVAVYDGVAPEPKLSMVEDAAERVADRDLVVGVGGGSSMDTAKLAAALAEHGGPVRDMLGMDNVPGETGPLALVPTTAGTGSEVTHIGVFADEREGGVKRVVFSPHLFADLAAVDPDLTETMPPGVAAATGLDALTHAIESYVSLLRTPYTDTLARRAVELVAENLRPAVAQGPENDAARANMSLAATLAGQAFVNSGLGAVHALTYPLGMECGLGHGLANGVLLPHVIRYNVPAEVGRFADLAGLLGEERRPGESERAFADRSVEAVFDLLADVDVPTSIATYGDFDRETFAAFADVAFEHSEHNIDRNPRDMDREDVIAVFEAAAEGRESARGR</sequence>
<dbReference type="Pfam" id="PF00465">
    <property type="entry name" value="Fe-ADH"/>
    <property type="match status" value="1"/>
</dbReference>
<dbReference type="KEGG" id="haj:DU500_01205"/>
<dbReference type="GO" id="GO:0046872">
    <property type="term" value="F:metal ion binding"/>
    <property type="evidence" value="ECO:0007669"/>
    <property type="project" value="InterPro"/>
</dbReference>
<dbReference type="PANTHER" id="PTHR11496:SF102">
    <property type="entry name" value="ALCOHOL DEHYDROGENASE 4"/>
    <property type="match status" value="1"/>
</dbReference>
<dbReference type="InterPro" id="IPR001670">
    <property type="entry name" value="ADH_Fe/GldA"/>
</dbReference>
<dbReference type="GeneID" id="37281960"/>
<dbReference type="CDD" id="cd08551">
    <property type="entry name" value="Fe-ADH"/>
    <property type="match status" value="1"/>
</dbReference>
<dbReference type="EMBL" id="CP031150">
    <property type="protein sequence ID" value="AXG05152.1"/>
    <property type="molecule type" value="Genomic_DNA"/>
</dbReference>
<evidence type="ECO:0000256" key="1">
    <source>
        <dbReference type="ARBA" id="ARBA00007358"/>
    </source>
</evidence>